<evidence type="ECO:0000313" key="4">
    <source>
        <dbReference type="Proteomes" id="UP000823388"/>
    </source>
</evidence>
<evidence type="ECO:0008006" key="5">
    <source>
        <dbReference type="Google" id="ProtNLM"/>
    </source>
</evidence>
<dbReference type="InterPro" id="IPR056592">
    <property type="entry name" value="Beta-prop_At3g26010-like"/>
</dbReference>
<evidence type="ECO:0000313" key="3">
    <source>
        <dbReference type="EMBL" id="KAG2640456.1"/>
    </source>
</evidence>
<evidence type="ECO:0000259" key="1">
    <source>
        <dbReference type="Pfam" id="PF00646"/>
    </source>
</evidence>
<dbReference type="PANTHER" id="PTHR35546">
    <property type="entry name" value="F-BOX PROTEIN INTERACTION DOMAIN PROTEIN-RELATED"/>
    <property type="match status" value="1"/>
</dbReference>
<accession>A0A8T0W3B3</accession>
<dbReference type="EMBL" id="CM029039">
    <property type="protein sequence ID" value="KAG2640456.1"/>
    <property type="molecule type" value="Genomic_DNA"/>
</dbReference>
<protein>
    <recommendedName>
        <fullName evidence="5">F-box domain-containing protein</fullName>
    </recommendedName>
</protein>
<dbReference type="Proteomes" id="UP000823388">
    <property type="component" value="Chromosome 2K"/>
</dbReference>
<proteinExistence type="predicted"/>
<feature type="domain" description="F-box protein At3g26010-like beta-propeller" evidence="2">
    <location>
        <begin position="100"/>
        <end position="382"/>
    </location>
</feature>
<evidence type="ECO:0000259" key="2">
    <source>
        <dbReference type="Pfam" id="PF24750"/>
    </source>
</evidence>
<dbReference type="InterPro" id="IPR001810">
    <property type="entry name" value="F-box_dom"/>
</dbReference>
<sequence length="404" mass="45709">MVSGGSDMDCRNLSEVAVACPSDDALVEILSRVPAKSRFRFKCVSKPWCDLIADRLRCGKFPQTLEGFFFGGSSGNNFRHFVDLLGRPSPLVDASLSFLTELLEIEKIDLLGSCNGLVLFGHRRVSDMYDSLGYIVCNPATQQWAAVPSSGWTPFPLDDLDDERTCTYLIFDPAVSSHFQLVQFKQDDEGVCLQFRRNNDDDEGVAEVRTYSSESGVWSDRASEWGAHGWIVSYLGSALVNGMLHLMVGRDYEREDQIVAVDREGKKCRNIRWPKERGDIVFVGQSQGRLHCFSARINGTIEMAELSVWVLEDYDTEEWVLKHTVNFAHLSGKSDWPDVLNCYFVSIHPHCNLVFFVRNGSQKLVSYNMDNKEVRVLCTVGRDFECMTQYVPYFSAISVLAKKY</sequence>
<keyword evidence="4" id="KW-1185">Reference proteome</keyword>
<dbReference type="PANTHER" id="PTHR35546:SF106">
    <property type="entry name" value="DUF1618 DOMAIN-CONTAINING PROTEIN"/>
    <property type="match status" value="1"/>
</dbReference>
<dbReference type="InterPro" id="IPR036047">
    <property type="entry name" value="F-box-like_dom_sf"/>
</dbReference>
<name>A0A8T0W3B3_PANVG</name>
<dbReference type="InterPro" id="IPR055290">
    <property type="entry name" value="At3g26010-like"/>
</dbReference>
<comment type="caution">
    <text evidence="3">The sequence shown here is derived from an EMBL/GenBank/DDBJ whole genome shotgun (WGS) entry which is preliminary data.</text>
</comment>
<dbReference type="Pfam" id="PF24750">
    <property type="entry name" value="b-prop_At3g26010-like"/>
    <property type="match status" value="1"/>
</dbReference>
<dbReference type="CDD" id="cd22157">
    <property type="entry name" value="F-box_AtFBW1-like"/>
    <property type="match status" value="1"/>
</dbReference>
<dbReference type="Pfam" id="PF00646">
    <property type="entry name" value="F-box"/>
    <property type="match status" value="1"/>
</dbReference>
<feature type="domain" description="F-box" evidence="1">
    <location>
        <begin position="23"/>
        <end position="55"/>
    </location>
</feature>
<dbReference type="OrthoDB" id="611847at2759"/>
<organism evidence="3 4">
    <name type="scientific">Panicum virgatum</name>
    <name type="common">Blackwell switchgrass</name>
    <dbReference type="NCBI Taxonomy" id="38727"/>
    <lineage>
        <taxon>Eukaryota</taxon>
        <taxon>Viridiplantae</taxon>
        <taxon>Streptophyta</taxon>
        <taxon>Embryophyta</taxon>
        <taxon>Tracheophyta</taxon>
        <taxon>Spermatophyta</taxon>
        <taxon>Magnoliopsida</taxon>
        <taxon>Liliopsida</taxon>
        <taxon>Poales</taxon>
        <taxon>Poaceae</taxon>
        <taxon>PACMAD clade</taxon>
        <taxon>Panicoideae</taxon>
        <taxon>Panicodae</taxon>
        <taxon>Paniceae</taxon>
        <taxon>Panicinae</taxon>
        <taxon>Panicum</taxon>
        <taxon>Panicum sect. Hiantes</taxon>
    </lineage>
</organism>
<dbReference type="SUPFAM" id="SSF81383">
    <property type="entry name" value="F-box domain"/>
    <property type="match status" value="1"/>
</dbReference>
<gene>
    <name evidence="3" type="ORF">PVAP13_2KG099100</name>
</gene>
<reference evidence="3 4" key="1">
    <citation type="submission" date="2020-05" db="EMBL/GenBank/DDBJ databases">
        <title>WGS assembly of Panicum virgatum.</title>
        <authorList>
            <person name="Lovell J.T."/>
            <person name="Jenkins J."/>
            <person name="Shu S."/>
            <person name="Juenger T.E."/>
            <person name="Schmutz J."/>
        </authorList>
    </citation>
    <scope>NUCLEOTIDE SEQUENCE [LARGE SCALE GENOMIC DNA]</scope>
    <source>
        <strain evidence="4">cv. AP13</strain>
    </source>
</reference>
<dbReference type="AlphaFoldDB" id="A0A8T0W3B3"/>